<evidence type="ECO:0000313" key="3">
    <source>
        <dbReference type="Proteomes" id="UP000799438"/>
    </source>
</evidence>
<name>A0A6A6B1K2_9PEZI</name>
<keyword evidence="3" id="KW-1185">Reference proteome</keyword>
<evidence type="ECO:0000256" key="1">
    <source>
        <dbReference type="SAM" id="Phobius"/>
    </source>
</evidence>
<keyword evidence="1" id="KW-0812">Transmembrane</keyword>
<dbReference type="EMBL" id="ML995516">
    <property type="protein sequence ID" value="KAF2136611.1"/>
    <property type="molecule type" value="Genomic_DNA"/>
</dbReference>
<organism evidence="2 3">
    <name type="scientific">Aplosporella prunicola CBS 121167</name>
    <dbReference type="NCBI Taxonomy" id="1176127"/>
    <lineage>
        <taxon>Eukaryota</taxon>
        <taxon>Fungi</taxon>
        <taxon>Dikarya</taxon>
        <taxon>Ascomycota</taxon>
        <taxon>Pezizomycotina</taxon>
        <taxon>Dothideomycetes</taxon>
        <taxon>Dothideomycetes incertae sedis</taxon>
        <taxon>Botryosphaeriales</taxon>
        <taxon>Aplosporellaceae</taxon>
        <taxon>Aplosporella</taxon>
    </lineage>
</organism>
<dbReference type="GeneID" id="54298835"/>
<sequence>MEFTSRFLEGSGSCWVRLRWWCRLLFVLPGVSMLVIAAWFVASFNGVVLLVFGNGLVNM</sequence>
<dbReference type="Proteomes" id="UP000799438">
    <property type="component" value="Unassembled WGS sequence"/>
</dbReference>
<evidence type="ECO:0000313" key="2">
    <source>
        <dbReference type="EMBL" id="KAF2136611.1"/>
    </source>
</evidence>
<accession>A0A6A6B1K2</accession>
<keyword evidence="1" id="KW-1133">Transmembrane helix</keyword>
<keyword evidence="1" id="KW-0472">Membrane</keyword>
<reference evidence="2" key="1">
    <citation type="journal article" date="2020" name="Stud. Mycol.">
        <title>101 Dothideomycetes genomes: a test case for predicting lifestyles and emergence of pathogens.</title>
        <authorList>
            <person name="Haridas S."/>
            <person name="Albert R."/>
            <person name="Binder M."/>
            <person name="Bloem J."/>
            <person name="Labutti K."/>
            <person name="Salamov A."/>
            <person name="Andreopoulos B."/>
            <person name="Baker S."/>
            <person name="Barry K."/>
            <person name="Bills G."/>
            <person name="Bluhm B."/>
            <person name="Cannon C."/>
            <person name="Castanera R."/>
            <person name="Culley D."/>
            <person name="Daum C."/>
            <person name="Ezra D."/>
            <person name="Gonzalez J."/>
            <person name="Henrissat B."/>
            <person name="Kuo A."/>
            <person name="Liang C."/>
            <person name="Lipzen A."/>
            <person name="Lutzoni F."/>
            <person name="Magnuson J."/>
            <person name="Mondo S."/>
            <person name="Nolan M."/>
            <person name="Ohm R."/>
            <person name="Pangilinan J."/>
            <person name="Park H.-J."/>
            <person name="Ramirez L."/>
            <person name="Alfaro M."/>
            <person name="Sun H."/>
            <person name="Tritt A."/>
            <person name="Yoshinaga Y."/>
            <person name="Zwiers L.-H."/>
            <person name="Turgeon B."/>
            <person name="Goodwin S."/>
            <person name="Spatafora J."/>
            <person name="Crous P."/>
            <person name="Grigoriev I."/>
        </authorList>
    </citation>
    <scope>NUCLEOTIDE SEQUENCE</scope>
    <source>
        <strain evidence="2">CBS 121167</strain>
    </source>
</reference>
<feature type="transmembrane region" description="Helical" evidence="1">
    <location>
        <begin position="20"/>
        <end position="53"/>
    </location>
</feature>
<dbReference type="AlphaFoldDB" id="A0A6A6B1K2"/>
<proteinExistence type="predicted"/>
<gene>
    <name evidence="2" type="ORF">K452DRAFT_292268</name>
</gene>
<protein>
    <submittedName>
        <fullName evidence="2">Uncharacterized protein</fullName>
    </submittedName>
</protein>
<dbReference type="RefSeq" id="XP_033392329.1">
    <property type="nucleotide sequence ID" value="XM_033541339.1"/>
</dbReference>